<keyword evidence="3" id="KW-0378">Hydrolase</keyword>
<dbReference type="InterPro" id="IPR001763">
    <property type="entry name" value="Rhodanese-like_dom"/>
</dbReference>
<comment type="similarity">
    <text evidence="1">Belongs to the protein-tyrosine phosphatase family. Non-receptor class dual specificity subfamily.</text>
</comment>
<organism evidence="8 9">
    <name type="scientific">Streblomastix strix</name>
    <dbReference type="NCBI Taxonomy" id="222440"/>
    <lineage>
        <taxon>Eukaryota</taxon>
        <taxon>Metamonada</taxon>
        <taxon>Preaxostyla</taxon>
        <taxon>Oxymonadida</taxon>
        <taxon>Streblomastigidae</taxon>
        <taxon>Streblomastix</taxon>
    </lineage>
</organism>
<dbReference type="InterPro" id="IPR029021">
    <property type="entry name" value="Prot-tyrosine_phosphatase-like"/>
</dbReference>
<dbReference type="AlphaFoldDB" id="A0A5J4W9T8"/>
<dbReference type="InterPro" id="IPR016130">
    <property type="entry name" value="Tyr_Pase_AS"/>
</dbReference>
<evidence type="ECO:0000259" key="6">
    <source>
        <dbReference type="PROSITE" id="PS50056"/>
    </source>
</evidence>
<reference evidence="8 9" key="1">
    <citation type="submission" date="2019-03" db="EMBL/GenBank/DDBJ databases">
        <title>Single cell metagenomics reveals metabolic interactions within the superorganism composed of flagellate Streblomastix strix and complex community of Bacteroidetes bacteria on its surface.</title>
        <authorList>
            <person name="Treitli S.C."/>
            <person name="Kolisko M."/>
            <person name="Husnik F."/>
            <person name="Keeling P."/>
            <person name="Hampl V."/>
        </authorList>
    </citation>
    <scope>NUCLEOTIDE SEQUENCE [LARGE SCALE GENOMIC DNA]</scope>
    <source>
        <strain evidence="8">ST1C</strain>
    </source>
</reference>
<protein>
    <recommendedName>
        <fullName evidence="2">protein-tyrosine-phosphatase</fullName>
        <ecNumber evidence="2">3.1.3.48</ecNumber>
    </recommendedName>
</protein>
<evidence type="ECO:0000256" key="3">
    <source>
        <dbReference type="ARBA" id="ARBA00022801"/>
    </source>
</evidence>
<dbReference type="Gene3D" id="3.90.190.10">
    <property type="entry name" value="Protein tyrosine phosphatase superfamily"/>
    <property type="match status" value="1"/>
</dbReference>
<keyword evidence="4" id="KW-0904">Protein phosphatase</keyword>
<evidence type="ECO:0000313" key="8">
    <source>
        <dbReference type="EMBL" id="KAA6391139.1"/>
    </source>
</evidence>
<dbReference type="Pfam" id="PF00782">
    <property type="entry name" value="DSPc"/>
    <property type="match status" value="1"/>
</dbReference>
<dbReference type="GO" id="GO:0043409">
    <property type="term" value="P:negative regulation of MAPK cascade"/>
    <property type="evidence" value="ECO:0007669"/>
    <property type="project" value="TreeGrafter"/>
</dbReference>
<dbReference type="OrthoDB" id="426001at2759"/>
<dbReference type="InterPro" id="IPR000387">
    <property type="entry name" value="Tyr_Pase_dom"/>
</dbReference>
<dbReference type="InterPro" id="IPR020422">
    <property type="entry name" value="TYR_PHOSPHATASE_DUAL_dom"/>
</dbReference>
<dbReference type="PROSITE" id="PS50206">
    <property type="entry name" value="RHODANESE_3"/>
    <property type="match status" value="1"/>
</dbReference>
<evidence type="ECO:0000313" key="9">
    <source>
        <dbReference type="Proteomes" id="UP000324800"/>
    </source>
</evidence>
<evidence type="ECO:0000256" key="2">
    <source>
        <dbReference type="ARBA" id="ARBA00013064"/>
    </source>
</evidence>
<accession>A0A5J4W9T8</accession>
<dbReference type="PANTHER" id="PTHR10159:SF519">
    <property type="entry name" value="DUAL SPECIFICITY PROTEIN PHOSPHATASE MPK3"/>
    <property type="match status" value="1"/>
</dbReference>
<dbReference type="PROSITE" id="PS50056">
    <property type="entry name" value="TYR_PHOSPHATASE_2"/>
    <property type="match status" value="1"/>
</dbReference>
<sequence>QNLEEGEDHTTSKSASEMQFITMMDMFNTRGSGYQSQTVLDIRSKEQFEKSHIFNSFNVNISELHVDLNEIKDSKDKCEDFVNHIEGWEEFLRNVDVKVYIVRDENSEKFVEGFYAILSNCTDIHSSDYESSTLMIHTEIQRKNRIAQFSNEIVPDLYLGAYEQGTKLMYKIIEELEITHVMNCAFDFAPKEIGKPLKEYKLPEGIKVKHLHLKDKDDEIINFEETYHFIEDAFSDNSVRKRKVFVHCVAGQSRSASIVIAYLMEKYRLCLKQAFQFLYHQRADINPNTGFLKQLCQKEFELVEQYGEEIENTGQLKEKEEIQTSQDERILKKHLIPLIRIEDLSLLPISPVDIEVTFSELPKAYAQFEETVKNKMLKLGDSKTDIK</sequence>
<gene>
    <name evidence="8" type="ORF">EZS28_013332</name>
</gene>
<dbReference type="PANTHER" id="PTHR10159">
    <property type="entry name" value="DUAL SPECIFICITY PROTEIN PHOSPHATASE"/>
    <property type="match status" value="1"/>
</dbReference>
<dbReference type="CDD" id="cd14498">
    <property type="entry name" value="DSP"/>
    <property type="match status" value="1"/>
</dbReference>
<dbReference type="SUPFAM" id="SSF52799">
    <property type="entry name" value="(Phosphotyrosine protein) phosphatases II"/>
    <property type="match status" value="1"/>
</dbReference>
<dbReference type="SMART" id="SM00195">
    <property type="entry name" value="DSPc"/>
    <property type="match status" value="1"/>
</dbReference>
<dbReference type="GO" id="GO:0004725">
    <property type="term" value="F:protein tyrosine phosphatase activity"/>
    <property type="evidence" value="ECO:0007669"/>
    <property type="project" value="UniProtKB-EC"/>
</dbReference>
<feature type="non-terminal residue" evidence="8">
    <location>
        <position position="1"/>
    </location>
</feature>
<dbReference type="Gene3D" id="3.40.250.10">
    <property type="entry name" value="Rhodanese-like domain"/>
    <property type="match status" value="1"/>
</dbReference>
<feature type="domain" description="Tyrosine specific protein phosphatases" evidence="6">
    <location>
        <begin position="224"/>
        <end position="282"/>
    </location>
</feature>
<evidence type="ECO:0000256" key="1">
    <source>
        <dbReference type="ARBA" id="ARBA00008601"/>
    </source>
</evidence>
<comment type="caution">
    <text evidence="8">The sequence shown here is derived from an EMBL/GenBank/DDBJ whole genome shotgun (WGS) entry which is preliminary data.</text>
</comment>
<evidence type="ECO:0000256" key="4">
    <source>
        <dbReference type="ARBA" id="ARBA00022912"/>
    </source>
</evidence>
<dbReference type="InterPro" id="IPR000340">
    <property type="entry name" value="Dual-sp_phosphatase_cat-dom"/>
</dbReference>
<dbReference type="PROSITE" id="PS00383">
    <property type="entry name" value="TYR_PHOSPHATASE_1"/>
    <property type="match status" value="1"/>
</dbReference>
<feature type="domain" description="Tyrosine-protein phosphatase" evidence="5">
    <location>
        <begin position="148"/>
        <end position="304"/>
    </location>
</feature>
<dbReference type="InterPro" id="IPR036873">
    <property type="entry name" value="Rhodanese-like_dom_sf"/>
</dbReference>
<dbReference type="GO" id="GO:0005737">
    <property type="term" value="C:cytoplasm"/>
    <property type="evidence" value="ECO:0007669"/>
    <property type="project" value="TreeGrafter"/>
</dbReference>
<dbReference type="CDD" id="cd00158">
    <property type="entry name" value="RHOD"/>
    <property type="match status" value="1"/>
</dbReference>
<dbReference type="Proteomes" id="UP000324800">
    <property type="component" value="Unassembled WGS sequence"/>
</dbReference>
<dbReference type="EMBL" id="SNRW01002980">
    <property type="protein sequence ID" value="KAA6391139.1"/>
    <property type="molecule type" value="Genomic_DNA"/>
</dbReference>
<evidence type="ECO:0000259" key="5">
    <source>
        <dbReference type="PROSITE" id="PS50054"/>
    </source>
</evidence>
<proteinExistence type="inferred from homology"/>
<dbReference type="SUPFAM" id="SSF52821">
    <property type="entry name" value="Rhodanese/Cell cycle control phosphatase"/>
    <property type="match status" value="1"/>
</dbReference>
<feature type="domain" description="Rhodanese" evidence="7">
    <location>
        <begin position="33"/>
        <end position="64"/>
    </location>
</feature>
<evidence type="ECO:0000259" key="7">
    <source>
        <dbReference type="PROSITE" id="PS50206"/>
    </source>
</evidence>
<name>A0A5J4W9T8_9EUKA</name>
<dbReference type="EC" id="3.1.3.48" evidence="2"/>
<dbReference type="PROSITE" id="PS50054">
    <property type="entry name" value="TYR_PHOSPHATASE_DUAL"/>
    <property type="match status" value="1"/>
</dbReference>